<dbReference type="Gene3D" id="3.30.420.10">
    <property type="entry name" value="Ribonuclease H-like superfamily/Ribonuclease H"/>
    <property type="match status" value="1"/>
</dbReference>
<keyword evidence="2" id="KW-1185">Reference proteome</keyword>
<protein>
    <recommendedName>
        <fullName evidence="3">Integrase catalytic domain-containing protein</fullName>
    </recommendedName>
</protein>
<dbReference type="InterPro" id="IPR036397">
    <property type="entry name" value="RNaseH_sf"/>
</dbReference>
<dbReference type="EMBL" id="QJKJ01010240">
    <property type="protein sequence ID" value="RDX74258.1"/>
    <property type="molecule type" value="Genomic_DNA"/>
</dbReference>
<name>A0A371F7J3_MUCPR</name>
<dbReference type="Proteomes" id="UP000257109">
    <property type="component" value="Unassembled WGS sequence"/>
</dbReference>
<sequence>MSKSINVKEQGWPSPEGMKCPNNQFYYVKFLTCRILISWGHSLSPMETLIFYLSFTMYQDGWRLKPPKLMMLEFGMPRALISDQGSHFYKHAMAILLKKYRVVHRVATAYHP</sequence>
<evidence type="ECO:0000313" key="2">
    <source>
        <dbReference type="Proteomes" id="UP000257109"/>
    </source>
</evidence>
<dbReference type="GO" id="GO:0003676">
    <property type="term" value="F:nucleic acid binding"/>
    <property type="evidence" value="ECO:0007669"/>
    <property type="project" value="InterPro"/>
</dbReference>
<dbReference type="AlphaFoldDB" id="A0A371F7J3"/>
<feature type="non-terminal residue" evidence="1">
    <location>
        <position position="1"/>
    </location>
</feature>
<gene>
    <name evidence="1" type="ORF">CR513_46022</name>
</gene>
<dbReference type="InterPro" id="IPR012337">
    <property type="entry name" value="RNaseH-like_sf"/>
</dbReference>
<comment type="caution">
    <text evidence="1">The sequence shown here is derived from an EMBL/GenBank/DDBJ whole genome shotgun (WGS) entry which is preliminary data.</text>
</comment>
<proteinExistence type="predicted"/>
<organism evidence="1 2">
    <name type="scientific">Mucuna pruriens</name>
    <name type="common">Velvet bean</name>
    <name type="synonym">Dolichos pruriens</name>
    <dbReference type="NCBI Taxonomy" id="157652"/>
    <lineage>
        <taxon>Eukaryota</taxon>
        <taxon>Viridiplantae</taxon>
        <taxon>Streptophyta</taxon>
        <taxon>Embryophyta</taxon>
        <taxon>Tracheophyta</taxon>
        <taxon>Spermatophyta</taxon>
        <taxon>Magnoliopsida</taxon>
        <taxon>eudicotyledons</taxon>
        <taxon>Gunneridae</taxon>
        <taxon>Pentapetalae</taxon>
        <taxon>rosids</taxon>
        <taxon>fabids</taxon>
        <taxon>Fabales</taxon>
        <taxon>Fabaceae</taxon>
        <taxon>Papilionoideae</taxon>
        <taxon>50 kb inversion clade</taxon>
        <taxon>NPAAA clade</taxon>
        <taxon>indigoferoid/millettioid clade</taxon>
        <taxon>Phaseoleae</taxon>
        <taxon>Mucuna</taxon>
    </lineage>
</organism>
<evidence type="ECO:0008006" key="3">
    <source>
        <dbReference type="Google" id="ProtNLM"/>
    </source>
</evidence>
<evidence type="ECO:0000313" key="1">
    <source>
        <dbReference type="EMBL" id="RDX74258.1"/>
    </source>
</evidence>
<accession>A0A371F7J3</accession>
<dbReference type="SUPFAM" id="SSF53098">
    <property type="entry name" value="Ribonuclease H-like"/>
    <property type="match status" value="1"/>
</dbReference>
<reference evidence="1" key="1">
    <citation type="submission" date="2018-05" db="EMBL/GenBank/DDBJ databases">
        <title>Draft genome of Mucuna pruriens seed.</title>
        <authorList>
            <person name="Nnadi N.E."/>
            <person name="Vos R."/>
            <person name="Hasami M.H."/>
            <person name="Devisetty U.K."/>
            <person name="Aguiy J.C."/>
        </authorList>
    </citation>
    <scope>NUCLEOTIDE SEQUENCE [LARGE SCALE GENOMIC DNA]</scope>
    <source>
        <strain evidence="1">JCA_2017</strain>
    </source>
</reference>